<evidence type="ECO:0000256" key="1">
    <source>
        <dbReference type="SAM" id="SignalP"/>
    </source>
</evidence>
<protein>
    <submittedName>
        <fullName evidence="2">Uncharacterized protein</fullName>
    </submittedName>
</protein>
<feature type="signal peptide" evidence="1">
    <location>
        <begin position="1"/>
        <end position="19"/>
    </location>
</feature>
<dbReference type="KEGG" id="bgt:106079873"/>
<organism evidence="2 3">
    <name type="scientific">Biomphalaria glabrata</name>
    <name type="common">Bloodfluke planorb</name>
    <name type="synonym">Freshwater snail</name>
    <dbReference type="NCBI Taxonomy" id="6526"/>
    <lineage>
        <taxon>Eukaryota</taxon>
        <taxon>Metazoa</taxon>
        <taxon>Spiralia</taxon>
        <taxon>Lophotrochozoa</taxon>
        <taxon>Mollusca</taxon>
        <taxon>Gastropoda</taxon>
        <taxon>Heterobranchia</taxon>
        <taxon>Euthyneura</taxon>
        <taxon>Panpulmonata</taxon>
        <taxon>Hygrophila</taxon>
        <taxon>Lymnaeoidea</taxon>
        <taxon>Planorbidae</taxon>
        <taxon>Biomphalaria</taxon>
    </lineage>
</organism>
<feature type="chain" id="PRO_5012406497" evidence="1">
    <location>
        <begin position="20"/>
        <end position="141"/>
    </location>
</feature>
<dbReference type="AlphaFoldDB" id="A0A2C9LFQ5"/>
<proteinExistence type="predicted"/>
<dbReference type="Proteomes" id="UP000076420">
    <property type="component" value="Unassembled WGS sequence"/>
</dbReference>
<dbReference type="VEuPathDB" id="VectorBase:BGLB030454"/>
<accession>A0A2C9LFQ5</accession>
<keyword evidence="1" id="KW-0732">Signal</keyword>
<gene>
    <name evidence="2" type="primary">106079873</name>
</gene>
<sequence>MFNVISLVVMSLALGTVLSFAPSAAETEEDFARRTLSPNLAGSLRLGAVGGLPLVSGLSGNINSVSDLLGDVPFAGGLLQNPLNNAINSLHSVASSIPVADNVLSAVQGVASGIPVAGNVLGTVQGVASGIPVAGNVLSAF</sequence>
<evidence type="ECO:0000313" key="3">
    <source>
        <dbReference type="Proteomes" id="UP000076420"/>
    </source>
</evidence>
<evidence type="ECO:0000313" key="2">
    <source>
        <dbReference type="EnsemblMetazoa" id="BGLB030454-PA"/>
    </source>
</evidence>
<name>A0A2C9LFQ5_BIOGL</name>
<dbReference type="EnsemblMetazoa" id="BGLB030454-RA">
    <property type="protein sequence ID" value="BGLB030454-PA"/>
    <property type="gene ID" value="BGLB030454"/>
</dbReference>
<reference evidence="2" key="1">
    <citation type="submission" date="2020-05" db="UniProtKB">
        <authorList>
            <consortium name="EnsemblMetazoa"/>
        </authorList>
    </citation>
    <scope>IDENTIFICATION</scope>
    <source>
        <strain evidence="2">BB02</strain>
    </source>
</reference>